<keyword evidence="3" id="KW-1185">Reference proteome</keyword>
<evidence type="ECO:0000256" key="1">
    <source>
        <dbReference type="SAM" id="Phobius"/>
    </source>
</evidence>
<proteinExistence type="predicted"/>
<keyword evidence="1" id="KW-1133">Transmembrane helix</keyword>
<name>A0ABX0NNI5_9BURK</name>
<feature type="transmembrane region" description="Helical" evidence="1">
    <location>
        <begin position="177"/>
        <end position="201"/>
    </location>
</feature>
<organism evidence="2 3">
    <name type="scientific">Massilia mucilaginosa</name>
    <dbReference type="NCBI Taxonomy" id="2609282"/>
    <lineage>
        <taxon>Bacteria</taxon>
        <taxon>Pseudomonadati</taxon>
        <taxon>Pseudomonadota</taxon>
        <taxon>Betaproteobacteria</taxon>
        <taxon>Burkholderiales</taxon>
        <taxon>Oxalobacteraceae</taxon>
        <taxon>Telluria group</taxon>
        <taxon>Massilia</taxon>
    </lineage>
</organism>
<dbReference type="Proteomes" id="UP000609726">
    <property type="component" value="Unassembled WGS sequence"/>
</dbReference>
<gene>
    <name evidence="2" type="ORF">F2P45_04815</name>
</gene>
<dbReference type="EMBL" id="WHJH01000003">
    <property type="protein sequence ID" value="NHZ88351.1"/>
    <property type="molecule type" value="Genomic_DNA"/>
</dbReference>
<evidence type="ECO:0000313" key="2">
    <source>
        <dbReference type="EMBL" id="NHZ88351.1"/>
    </source>
</evidence>
<keyword evidence="1" id="KW-0812">Transmembrane</keyword>
<comment type="caution">
    <text evidence="2">The sequence shown here is derived from an EMBL/GenBank/DDBJ whole genome shotgun (WGS) entry which is preliminary data.</text>
</comment>
<sequence length="268" mass="30518">MNENTHDENPVGSPGYHALDAVRLHGRLYHAYQNCVGFRTLKVAFVPPVLHWYNYLLWITTVVPPFILFTLLYLDWRFAWLNPFIQGVVMYVCVRPIVNKCLRMGLPEDYRSVGITGSGTSQPSYLHSSLLRLKWFQDKIFATEKPTKAQIESCISFIELVEKDLPTTGVAYFRHPIALLLLGIVVYLVNAKVGSMITLAIVSFERLSILIGISVAWIFGMGWLVFSLKHARAETRWIFLRYLRWTALSMSMEDESKPSSATLISVAA</sequence>
<reference evidence="2 3" key="1">
    <citation type="submission" date="2019-10" db="EMBL/GenBank/DDBJ databases">
        <title>Taxonomy of Antarctic Massilia spp.: description of Massilia rubra sp. nov., Massilia aquatica sp. nov., Massilia mucilaginosa sp. nov., Massilia frigida sp. nov. isolated from streams, lakes and regoliths.</title>
        <authorList>
            <person name="Holochova P."/>
            <person name="Sedlacek I."/>
            <person name="Kralova S."/>
            <person name="Maslanova I."/>
            <person name="Busse H.-J."/>
            <person name="Stankova E."/>
            <person name="Vrbovska V."/>
            <person name="Kovarovic V."/>
            <person name="Bartak M."/>
            <person name="Svec P."/>
            <person name="Pantucek R."/>
        </authorList>
    </citation>
    <scope>NUCLEOTIDE SEQUENCE [LARGE SCALE GENOMIC DNA]</scope>
    <source>
        <strain evidence="2 3">CCM 8733</strain>
    </source>
</reference>
<dbReference type="RefSeq" id="WP_166871026.1">
    <property type="nucleotide sequence ID" value="NZ_WHJH01000003.1"/>
</dbReference>
<feature type="transmembrane region" description="Helical" evidence="1">
    <location>
        <begin position="207"/>
        <end position="226"/>
    </location>
</feature>
<feature type="transmembrane region" description="Helical" evidence="1">
    <location>
        <begin position="55"/>
        <end position="74"/>
    </location>
</feature>
<accession>A0ABX0NNI5</accession>
<evidence type="ECO:0000313" key="3">
    <source>
        <dbReference type="Proteomes" id="UP000609726"/>
    </source>
</evidence>
<keyword evidence="1" id="KW-0472">Membrane</keyword>
<protein>
    <submittedName>
        <fullName evidence="2">Uncharacterized protein</fullName>
    </submittedName>
</protein>